<accession>A0A7J8IAD4</accession>
<feature type="compositionally biased region" description="Basic residues" evidence="1">
    <location>
        <begin position="7"/>
        <end position="23"/>
    </location>
</feature>
<proteinExistence type="predicted"/>
<sequence length="88" mass="10401">MPEAKEKTRRQKFGYNVNRHRLSRNALDGRQRHGSSAPSSEIPETMPNPCGRTWPTWDWPRTSTRHCPSVRERPWRWSLRNSCGNPRC</sequence>
<keyword evidence="3" id="KW-1185">Reference proteome</keyword>
<protein>
    <submittedName>
        <fullName evidence="2">Uncharacterized protein</fullName>
    </submittedName>
</protein>
<dbReference type="AlphaFoldDB" id="A0A7J8IAD4"/>
<dbReference type="InParanoid" id="A0A7J8IAD4"/>
<dbReference type="Proteomes" id="UP000550707">
    <property type="component" value="Unassembled WGS sequence"/>
</dbReference>
<gene>
    <name evidence="2" type="ORF">HJG59_013181</name>
</gene>
<reference evidence="2 3" key="1">
    <citation type="journal article" date="2020" name="Nature">
        <title>Six reference-quality genomes reveal evolution of bat adaptations.</title>
        <authorList>
            <person name="Jebb D."/>
            <person name="Huang Z."/>
            <person name="Pippel M."/>
            <person name="Hughes G.M."/>
            <person name="Lavrichenko K."/>
            <person name="Devanna P."/>
            <person name="Winkler S."/>
            <person name="Jermiin L.S."/>
            <person name="Skirmuntt E.C."/>
            <person name="Katzourakis A."/>
            <person name="Burkitt-Gray L."/>
            <person name="Ray D.A."/>
            <person name="Sullivan K.A.M."/>
            <person name="Roscito J.G."/>
            <person name="Kirilenko B.M."/>
            <person name="Davalos L.M."/>
            <person name="Corthals A.P."/>
            <person name="Power M.L."/>
            <person name="Jones G."/>
            <person name="Ransome R.D."/>
            <person name="Dechmann D.K.N."/>
            <person name="Locatelli A.G."/>
            <person name="Puechmaille S.J."/>
            <person name="Fedrigo O."/>
            <person name="Jarvis E.D."/>
            <person name="Hiller M."/>
            <person name="Vernes S.C."/>
            <person name="Myers E.W."/>
            <person name="Teeling E.C."/>
        </authorList>
    </citation>
    <scope>NUCLEOTIDE SEQUENCE [LARGE SCALE GENOMIC DNA]</scope>
    <source>
        <strain evidence="2">MMolMol1</strain>
        <tissue evidence="2">Muscle</tissue>
    </source>
</reference>
<evidence type="ECO:0000313" key="3">
    <source>
        <dbReference type="Proteomes" id="UP000550707"/>
    </source>
</evidence>
<organism evidence="2 3">
    <name type="scientific">Molossus molossus</name>
    <name type="common">Pallas' mastiff bat</name>
    <name type="synonym">Vespertilio molossus</name>
    <dbReference type="NCBI Taxonomy" id="27622"/>
    <lineage>
        <taxon>Eukaryota</taxon>
        <taxon>Metazoa</taxon>
        <taxon>Chordata</taxon>
        <taxon>Craniata</taxon>
        <taxon>Vertebrata</taxon>
        <taxon>Euteleostomi</taxon>
        <taxon>Mammalia</taxon>
        <taxon>Eutheria</taxon>
        <taxon>Laurasiatheria</taxon>
        <taxon>Chiroptera</taxon>
        <taxon>Yangochiroptera</taxon>
        <taxon>Molossidae</taxon>
        <taxon>Molossus</taxon>
    </lineage>
</organism>
<feature type="region of interest" description="Disordered" evidence="1">
    <location>
        <begin position="1"/>
        <end position="67"/>
    </location>
</feature>
<dbReference type="EMBL" id="JACASF010000004">
    <property type="protein sequence ID" value="KAF6481271.1"/>
    <property type="molecule type" value="Genomic_DNA"/>
</dbReference>
<evidence type="ECO:0000256" key="1">
    <source>
        <dbReference type="SAM" id="MobiDB-lite"/>
    </source>
</evidence>
<comment type="caution">
    <text evidence="2">The sequence shown here is derived from an EMBL/GenBank/DDBJ whole genome shotgun (WGS) entry which is preliminary data.</text>
</comment>
<name>A0A7J8IAD4_MOLMO</name>
<evidence type="ECO:0000313" key="2">
    <source>
        <dbReference type="EMBL" id="KAF6481271.1"/>
    </source>
</evidence>